<dbReference type="InterPro" id="IPR050879">
    <property type="entry name" value="Acyltransferase_3"/>
</dbReference>
<dbReference type="InterPro" id="IPR002656">
    <property type="entry name" value="Acyl_transf_3_dom"/>
</dbReference>
<feature type="transmembrane region" description="Helical" evidence="1">
    <location>
        <begin position="92"/>
        <end position="111"/>
    </location>
</feature>
<feature type="transmembrane region" description="Helical" evidence="1">
    <location>
        <begin position="30"/>
        <end position="49"/>
    </location>
</feature>
<evidence type="ECO:0000313" key="5">
    <source>
        <dbReference type="Proteomes" id="UP000274907"/>
    </source>
</evidence>
<feature type="transmembrane region" description="Helical" evidence="1">
    <location>
        <begin position="219"/>
        <end position="236"/>
    </location>
</feature>
<dbReference type="Pfam" id="PF19040">
    <property type="entry name" value="SGNH"/>
    <property type="match status" value="1"/>
</dbReference>
<dbReference type="PANTHER" id="PTHR23028:SF53">
    <property type="entry name" value="ACYL_TRANSF_3 DOMAIN-CONTAINING PROTEIN"/>
    <property type="match status" value="1"/>
</dbReference>
<evidence type="ECO:0000313" key="4">
    <source>
        <dbReference type="EMBL" id="RSZ61801.1"/>
    </source>
</evidence>
<keyword evidence="5" id="KW-1185">Reference proteome</keyword>
<gene>
    <name evidence="4" type="ORF">EAH68_11050</name>
</gene>
<accession>A0A3S0HFX6</accession>
<keyword evidence="1" id="KW-0472">Membrane</keyword>
<feature type="transmembrane region" description="Helical" evidence="1">
    <location>
        <begin position="276"/>
        <end position="299"/>
    </location>
</feature>
<feature type="domain" description="Acyltransferase 3" evidence="2">
    <location>
        <begin position="26"/>
        <end position="349"/>
    </location>
</feature>
<proteinExistence type="predicted"/>
<feature type="transmembrane region" description="Helical" evidence="1">
    <location>
        <begin position="185"/>
        <end position="207"/>
    </location>
</feature>
<organism evidence="4 5">
    <name type="scientific">Corynebacterium hylobatis</name>
    <dbReference type="NCBI Taxonomy" id="1859290"/>
    <lineage>
        <taxon>Bacteria</taxon>
        <taxon>Bacillati</taxon>
        <taxon>Actinomycetota</taxon>
        <taxon>Actinomycetes</taxon>
        <taxon>Mycobacteriales</taxon>
        <taxon>Corynebacteriaceae</taxon>
        <taxon>Corynebacterium</taxon>
    </lineage>
</organism>
<feature type="transmembrane region" description="Helical" evidence="1">
    <location>
        <begin position="55"/>
        <end position="72"/>
    </location>
</feature>
<dbReference type="GO" id="GO:0016747">
    <property type="term" value="F:acyltransferase activity, transferring groups other than amino-acyl groups"/>
    <property type="evidence" value="ECO:0007669"/>
    <property type="project" value="InterPro"/>
</dbReference>
<feature type="transmembrane region" description="Helical" evidence="1">
    <location>
        <begin position="311"/>
        <end position="329"/>
    </location>
</feature>
<evidence type="ECO:0000259" key="2">
    <source>
        <dbReference type="Pfam" id="PF01757"/>
    </source>
</evidence>
<dbReference type="AlphaFoldDB" id="A0A3S0HFX6"/>
<keyword evidence="4" id="KW-0808">Transferase</keyword>
<keyword evidence="1" id="KW-1133">Transmembrane helix</keyword>
<feature type="transmembrane region" description="Helical" evidence="1">
    <location>
        <begin position="391"/>
        <end position="411"/>
    </location>
</feature>
<evidence type="ECO:0000256" key="1">
    <source>
        <dbReference type="SAM" id="Phobius"/>
    </source>
</evidence>
<feature type="transmembrane region" description="Helical" evidence="1">
    <location>
        <begin position="335"/>
        <end position="356"/>
    </location>
</feature>
<protein>
    <submittedName>
        <fullName evidence="4">Acyltransferase</fullName>
    </submittedName>
</protein>
<dbReference type="EMBL" id="RXHJ01000015">
    <property type="protein sequence ID" value="RSZ61801.1"/>
    <property type="molecule type" value="Genomic_DNA"/>
</dbReference>
<feature type="transmembrane region" description="Helical" evidence="1">
    <location>
        <begin position="155"/>
        <end position="178"/>
    </location>
</feature>
<feature type="transmembrane region" description="Helical" evidence="1">
    <location>
        <begin position="248"/>
        <end position="270"/>
    </location>
</feature>
<feature type="domain" description="SGNH" evidence="3">
    <location>
        <begin position="479"/>
        <end position="697"/>
    </location>
</feature>
<keyword evidence="4" id="KW-0012">Acyltransferase</keyword>
<dbReference type="Proteomes" id="UP000274907">
    <property type="component" value="Unassembled WGS sequence"/>
</dbReference>
<dbReference type="OrthoDB" id="3404679at2"/>
<dbReference type="GO" id="GO:0009103">
    <property type="term" value="P:lipopolysaccharide biosynthetic process"/>
    <property type="evidence" value="ECO:0007669"/>
    <property type="project" value="TreeGrafter"/>
</dbReference>
<evidence type="ECO:0000259" key="3">
    <source>
        <dbReference type="Pfam" id="PF19040"/>
    </source>
</evidence>
<dbReference type="GO" id="GO:0016020">
    <property type="term" value="C:membrane"/>
    <property type="evidence" value="ECO:0007669"/>
    <property type="project" value="TreeGrafter"/>
</dbReference>
<reference evidence="4 5" key="1">
    <citation type="submission" date="2018-12" db="EMBL/GenBank/DDBJ databases">
        <title>YIM 101343 draft genome.</title>
        <authorList>
            <person name="Chen X."/>
        </authorList>
    </citation>
    <scope>NUCLEOTIDE SEQUENCE [LARGE SCALE GENOMIC DNA]</scope>
    <source>
        <strain evidence="4 5">YIM 101343</strain>
    </source>
</reference>
<keyword evidence="1" id="KW-0812">Transmembrane</keyword>
<dbReference type="Pfam" id="PF01757">
    <property type="entry name" value="Acyl_transf_3"/>
    <property type="match status" value="1"/>
</dbReference>
<comment type="caution">
    <text evidence="4">The sequence shown here is derived from an EMBL/GenBank/DDBJ whole genome shotgun (WGS) entry which is preliminary data.</text>
</comment>
<dbReference type="PANTHER" id="PTHR23028">
    <property type="entry name" value="ACETYLTRANSFERASE"/>
    <property type="match status" value="1"/>
</dbReference>
<name>A0A3S0HFX6_9CORY</name>
<dbReference type="InterPro" id="IPR043968">
    <property type="entry name" value="SGNH"/>
</dbReference>
<sequence length="705" mass="77885">MGVSRTATRGAASADQRAVRRIPYRYDLDGLRGIAIAFVVIFHVFVGRVSGGVDVFLLLSGYFFLGSQLRYAGRENASANPWWPIWRTIRRLYPALLLVLGLTALAALWGVPQLRRVEIIDQFTASLLYFQNWELASQQADYNVASGSVSPLQHLWSMAVQGQFYLMAIALGMVIIWARRAGLELARWVGPLLAVVTVASFVYAWWLHPAEQPLNYYSTWSRMWQLTLGGLLALHGHRLRVHPRLQELCTWVGLAMVLSTGLLLDGAALFPGPAALYPIGGAVLVILGGGQGVLSGWLANRTMRWLGDIAYPLYLWHWPLLILSLILVGREDVTFSLGVMVVVVSVVLADITHRLVEKPLRQHAKRPLAGEQRVGAARALLRASRPARARAVGGGALALVMVALLTVQGVWQVRLYNAGGVLLDATRYPGAQALFGADVPATEPKPDPELIGSMISRVWTDNCISRFGDNPSVLPVDERGEDCLFGDPAGTRDVYLVGGSHAEQWMPPLNALGREHGFRVLPLVRQSCPIFAEERDGLFEPDCVEFNQHVLTRLAEVQPDLVVSTTTRPYIETGSSREEVPDSYLTFWDFLADNDIPFAGLRDNPWKTFEDGSDLSVPLCVLDIEDIYACGVVEDEFYQPVDPAAVHLAGMPHAKAIDTSSWFCVDGHCPAVIGNIYVYRDGNHLSVPYSYSLAPLLWEQIEEFL</sequence>